<keyword evidence="2" id="KW-1185">Reference proteome</keyword>
<organism evidence="1 2">
    <name type="scientific">Dorcoceras hygrometricum</name>
    <dbReference type="NCBI Taxonomy" id="472368"/>
    <lineage>
        <taxon>Eukaryota</taxon>
        <taxon>Viridiplantae</taxon>
        <taxon>Streptophyta</taxon>
        <taxon>Embryophyta</taxon>
        <taxon>Tracheophyta</taxon>
        <taxon>Spermatophyta</taxon>
        <taxon>Magnoliopsida</taxon>
        <taxon>eudicotyledons</taxon>
        <taxon>Gunneridae</taxon>
        <taxon>Pentapetalae</taxon>
        <taxon>asterids</taxon>
        <taxon>lamiids</taxon>
        <taxon>Lamiales</taxon>
        <taxon>Gesneriaceae</taxon>
        <taxon>Didymocarpoideae</taxon>
        <taxon>Trichosporeae</taxon>
        <taxon>Loxocarpinae</taxon>
        <taxon>Dorcoceras</taxon>
    </lineage>
</organism>
<evidence type="ECO:0000313" key="2">
    <source>
        <dbReference type="Proteomes" id="UP000250235"/>
    </source>
</evidence>
<reference evidence="1 2" key="1">
    <citation type="journal article" date="2015" name="Proc. Natl. Acad. Sci. U.S.A.">
        <title>The resurrection genome of Boea hygrometrica: A blueprint for survival of dehydration.</title>
        <authorList>
            <person name="Xiao L."/>
            <person name="Yang G."/>
            <person name="Zhang L."/>
            <person name="Yang X."/>
            <person name="Zhao S."/>
            <person name="Ji Z."/>
            <person name="Zhou Q."/>
            <person name="Hu M."/>
            <person name="Wang Y."/>
            <person name="Chen M."/>
            <person name="Xu Y."/>
            <person name="Jin H."/>
            <person name="Xiao X."/>
            <person name="Hu G."/>
            <person name="Bao F."/>
            <person name="Hu Y."/>
            <person name="Wan P."/>
            <person name="Li L."/>
            <person name="Deng X."/>
            <person name="Kuang T."/>
            <person name="Xiang C."/>
            <person name="Zhu J.K."/>
            <person name="Oliver M.J."/>
            <person name="He Y."/>
        </authorList>
    </citation>
    <scope>NUCLEOTIDE SEQUENCE [LARGE SCALE GENOMIC DNA]</scope>
    <source>
        <strain evidence="2">cv. XS01</strain>
    </source>
</reference>
<dbReference type="Proteomes" id="UP000250235">
    <property type="component" value="Unassembled WGS sequence"/>
</dbReference>
<dbReference type="AlphaFoldDB" id="A0A2Z7D6Q5"/>
<gene>
    <name evidence="1" type="ORF">F511_24429</name>
</gene>
<protein>
    <submittedName>
        <fullName evidence="1">Protein TOO MANY MOUTHS-like</fullName>
    </submittedName>
</protein>
<evidence type="ECO:0000313" key="1">
    <source>
        <dbReference type="EMBL" id="KZV52571.1"/>
    </source>
</evidence>
<proteinExistence type="predicted"/>
<accession>A0A2Z7D6Q5</accession>
<name>A0A2Z7D6Q5_9LAMI</name>
<sequence>MQCHADRGFLPKSQSDLYPSIHVSLYQQWEYDVTWIMVFFRIGDFTSGPDLSHIQSYTSILRLGLAAGETPDVPYYHLGTRRPSSILQARPTLLRSGNRPRTRSKIGICPRLTDQFGSASRGQCLDVMKSPTWIRLSLCR</sequence>
<dbReference type="EMBL" id="KQ991034">
    <property type="protein sequence ID" value="KZV52571.1"/>
    <property type="molecule type" value="Genomic_DNA"/>
</dbReference>